<comment type="function">
    <text evidence="2 12">Catalyzes the synthesis of 5,6-dihydrouridine (D), a modified base found in the D-loop of most tRNAs, via the reduction of the C5-C6 double bond in target uridines.</text>
</comment>
<evidence type="ECO:0000259" key="16">
    <source>
        <dbReference type="Pfam" id="PF01207"/>
    </source>
</evidence>
<evidence type="ECO:0000256" key="10">
    <source>
        <dbReference type="ARBA" id="ARBA00048205"/>
    </source>
</evidence>
<feature type="domain" description="DUS-like FMN-binding" evidence="16">
    <location>
        <begin position="13"/>
        <end position="318"/>
    </location>
</feature>
<evidence type="ECO:0000256" key="14">
    <source>
        <dbReference type="PIRSR" id="PIRSR006621-2"/>
    </source>
</evidence>
<dbReference type="Pfam" id="PF01207">
    <property type="entry name" value="Dus"/>
    <property type="match status" value="1"/>
</dbReference>
<evidence type="ECO:0000256" key="1">
    <source>
        <dbReference type="ARBA" id="ARBA00001917"/>
    </source>
</evidence>
<keyword evidence="7" id="KW-0521">NADP</keyword>
<evidence type="ECO:0000313" key="18">
    <source>
        <dbReference type="Proteomes" id="UP000320184"/>
    </source>
</evidence>
<comment type="catalytic activity">
    <reaction evidence="11">
        <text>a 5,6-dihydrouridine in tRNA + NAD(+) = a uridine in tRNA + NADH + H(+)</text>
        <dbReference type="Rhea" id="RHEA:54452"/>
        <dbReference type="Rhea" id="RHEA-COMP:13339"/>
        <dbReference type="Rhea" id="RHEA-COMP:13887"/>
        <dbReference type="ChEBI" id="CHEBI:15378"/>
        <dbReference type="ChEBI" id="CHEBI:57540"/>
        <dbReference type="ChEBI" id="CHEBI:57945"/>
        <dbReference type="ChEBI" id="CHEBI:65315"/>
        <dbReference type="ChEBI" id="CHEBI:74443"/>
    </reaction>
</comment>
<keyword evidence="14" id="KW-0547">Nucleotide-binding</keyword>
<feature type="region of interest" description="Disordered" evidence="15">
    <location>
        <begin position="329"/>
        <end position="351"/>
    </location>
</feature>
<dbReference type="EC" id="1.3.1.-" evidence="12"/>
<keyword evidence="3" id="KW-0820">tRNA-binding</keyword>
<dbReference type="PROSITE" id="PS01136">
    <property type="entry name" value="UPF0034"/>
    <property type="match status" value="1"/>
</dbReference>
<evidence type="ECO:0000256" key="2">
    <source>
        <dbReference type="ARBA" id="ARBA00002790"/>
    </source>
</evidence>
<comment type="cofactor">
    <cofactor evidence="1 12 14">
        <name>FMN</name>
        <dbReference type="ChEBI" id="CHEBI:58210"/>
    </cofactor>
</comment>
<dbReference type="Gene3D" id="1.10.1200.80">
    <property type="entry name" value="Putative flavin oxidoreducatase, domain 2"/>
    <property type="match status" value="1"/>
</dbReference>
<comment type="similarity">
    <text evidence="12">Belongs to the dus family.</text>
</comment>
<dbReference type="GO" id="GO:0050660">
    <property type="term" value="F:flavin adenine dinucleotide binding"/>
    <property type="evidence" value="ECO:0007669"/>
    <property type="project" value="InterPro"/>
</dbReference>
<keyword evidence="4 12" id="KW-0285">Flavoprotein</keyword>
<feature type="binding site" evidence="14">
    <location>
        <begin position="228"/>
        <end position="229"/>
    </location>
    <ligand>
        <name>FMN</name>
        <dbReference type="ChEBI" id="CHEBI:58210"/>
    </ligand>
</feature>
<dbReference type="AlphaFoldDB" id="A0A538SNY4"/>
<dbReference type="InterPro" id="IPR004652">
    <property type="entry name" value="DusB-like"/>
</dbReference>
<keyword evidence="8" id="KW-0694">RNA-binding</keyword>
<gene>
    <name evidence="17" type="primary">dusB</name>
    <name evidence="17" type="ORF">E6K73_01850</name>
</gene>
<dbReference type="InterPro" id="IPR018517">
    <property type="entry name" value="tRNA_hU_synthase_CS"/>
</dbReference>
<dbReference type="PANTHER" id="PTHR45846:SF1">
    <property type="entry name" value="TRNA-DIHYDROURIDINE(47) SYNTHASE [NAD(P)(+)]-LIKE"/>
    <property type="match status" value="1"/>
</dbReference>
<dbReference type="PANTHER" id="PTHR45846">
    <property type="entry name" value="TRNA-DIHYDROURIDINE(47) SYNTHASE [NAD(P)(+)]-LIKE"/>
    <property type="match status" value="1"/>
</dbReference>
<evidence type="ECO:0000256" key="15">
    <source>
        <dbReference type="SAM" id="MobiDB-lite"/>
    </source>
</evidence>
<keyword evidence="6 12" id="KW-0819">tRNA processing</keyword>
<evidence type="ECO:0000256" key="5">
    <source>
        <dbReference type="ARBA" id="ARBA00022643"/>
    </source>
</evidence>
<evidence type="ECO:0000256" key="11">
    <source>
        <dbReference type="ARBA" id="ARBA00048802"/>
    </source>
</evidence>
<dbReference type="InterPro" id="IPR024036">
    <property type="entry name" value="tRNA-dHydroUridine_Synthase_C"/>
</dbReference>
<feature type="binding site" evidence="14">
    <location>
        <position position="143"/>
    </location>
    <ligand>
        <name>FMN</name>
        <dbReference type="ChEBI" id="CHEBI:58210"/>
    </ligand>
</feature>
<dbReference type="PIRSF" id="PIRSF006621">
    <property type="entry name" value="Dus"/>
    <property type="match status" value="1"/>
</dbReference>
<evidence type="ECO:0000313" key="17">
    <source>
        <dbReference type="EMBL" id="TMQ53079.1"/>
    </source>
</evidence>
<dbReference type="GO" id="GO:0000049">
    <property type="term" value="F:tRNA binding"/>
    <property type="evidence" value="ECO:0007669"/>
    <property type="project" value="UniProtKB-KW"/>
</dbReference>
<proteinExistence type="inferred from homology"/>
<evidence type="ECO:0000256" key="8">
    <source>
        <dbReference type="ARBA" id="ARBA00022884"/>
    </source>
</evidence>
<keyword evidence="9 12" id="KW-0560">Oxidoreductase</keyword>
<evidence type="ECO:0000256" key="3">
    <source>
        <dbReference type="ARBA" id="ARBA00022555"/>
    </source>
</evidence>
<accession>A0A538SNY4</accession>
<evidence type="ECO:0000256" key="9">
    <source>
        <dbReference type="ARBA" id="ARBA00023002"/>
    </source>
</evidence>
<evidence type="ECO:0000256" key="13">
    <source>
        <dbReference type="PIRSR" id="PIRSR006621-1"/>
    </source>
</evidence>
<protein>
    <recommendedName>
        <fullName evidence="12">tRNA-dihydrouridine synthase</fullName>
        <ecNumber evidence="12">1.3.1.-</ecNumber>
    </recommendedName>
</protein>
<evidence type="ECO:0000256" key="7">
    <source>
        <dbReference type="ARBA" id="ARBA00022857"/>
    </source>
</evidence>
<dbReference type="NCBIfam" id="TIGR00737">
    <property type="entry name" value="nifR3_yhdG"/>
    <property type="match status" value="1"/>
</dbReference>
<dbReference type="Gene3D" id="3.20.20.70">
    <property type="entry name" value="Aldolase class I"/>
    <property type="match status" value="1"/>
</dbReference>
<feature type="binding site" evidence="14">
    <location>
        <position position="173"/>
    </location>
    <ligand>
        <name>FMN</name>
        <dbReference type="ChEBI" id="CHEBI:58210"/>
    </ligand>
</feature>
<organism evidence="17 18">
    <name type="scientific">Eiseniibacteriota bacterium</name>
    <dbReference type="NCBI Taxonomy" id="2212470"/>
    <lineage>
        <taxon>Bacteria</taxon>
        <taxon>Candidatus Eiseniibacteriota</taxon>
    </lineage>
</organism>
<dbReference type="CDD" id="cd02801">
    <property type="entry name" value="DUS_like_FMN"/>
    <property type="match status" value="1"/>
</dbReference>
<evidence type="ECO:0000256" key="12">
    <source>
        <dbReference type="PIRNR" id="PIRNR006621"/>
    </source>
</evidence>
<evidence type="ECO:0000256" key="6">
    <source>
        <dbReference type="ARBA" id="ARBA00022694"/>
    </source>
</evidence>
<name>A0A538SNY4_UNCEI</name>
<dbReference type="SUPFAM" id="SSF51395">
    <property type="entry name" value="FMN-linked oxidoreductases"/>
    <property type="match status" value="1"/>
</dbReference>
<dbReference type="EMBL" id="VBOT01000024">
    <property type="protein sequence ID" value="TMQ53079.1"/>
    <property type="molecule type" value="Genomic_DNA"/>
</dbReference>
<feature type="binding site" evidence="14">
    <location>
        <position position="70"/>
    </location>
    <ligand>
        <name>FMN</name>
        <dbReference type="ChEBI" id="CHEBI:58210"/>
    </ligand>
</feature>
<comment type="catalytic activity">
    <reaction evidence="10">
        <text>a 5,6-dihydrouridine in tRNA + NADP(+) = a uridine in tRNA + NADPH + H(+)</text>
        <dbReference type="Rhea" id="RHEA:23624"/>
        <dbReference type="Rhea" id="RHEA-COMP:13339"/>
        <dbReference type="Rhea" id="RHEA-COMP:13887"/>
        <dbReference type="ChEBI" id="CHEBI:15378"/>
        <dbReference type="ChEBI" id="CHEBI:57783"/>
        <dbReference type="ChEBI" id="CHEBI:58349"/>
        <dbReference type="ChEBI" id="CHEBI:65315"/>
        <dbReference type="ChEBI" id="CHEBI:74443"/>
    </reaction>
</comment>
<dbReference type="InterPro" id="IPR035587">
    <property type="entry name" value="DUS-like_FMN-bd"/>
</dbReference>
<dbReference type="InterPro" id="IPR001269">
    <property type="entry name" value="DUS_fam"/>
</dbReference>
<evidence type="ECO:0000256" key="4">
    <source>
        <dbReference type="ARBA" id="ARBA00022630"/>
    </source>
</evidence>
<dbReference type="Proteomes" id="UP000320184">
    <property type="component" value="Unassembled WGS sequence"/>
</dbReference>
<keyword evidence="5 12" id="KW-0288">FMN</keyword>
<dbReference type="GO" id="GO:0017150">
    <property type="term" value="F:tRNA dihydrouridine synthase activity"/>
    <property type="evidence" value="ECO:0007669"/>
    <property type="project" value="InterPro"/>
</dbReference>
<reference evidence="17 18" key="1">
    <citation type="journal article" date="2019" name="Nat. Microbiol.">
        <title>Mediterranean grassland soil C-N compound turnover is dependent on rainfall and depth, and is mediated by genomically divergent microorganisms.</title>
        <authorList>
            <person name="Diamond S."/>
            <person name="Andeer P.F."/>
            <person name="Li Z."/>
            <person name="Crits-Christoph A."/>
            <person name="Burstein D."/>
            <person name="Anantharaman K."/>
            <person name="Lane K.R."/>
            <person name="Thomas B.C."/>
            <person name="Pan C."/>
            <person name="Northen T.R."/>
            <person name="Banfield J.F."/>
        </authorList>
    </citation>
    <scope>NUCLEOTIDE SEQUENCE [LARGE SCALE GENOMIC DNA]</scope>
    <source>
        <strain evidence="17">WS_3</strain>
    </source>
</reference>
<sequence length="351" mass="38302">MRIGSVSYEAPFLLAPLAGVSDSPFRQLAREQGAALVYTEMVSADGLARGQRATFDYCRFDPAERPIGIQLFGSDPGVMAEATRVLCDLPAEQRPDLIDVNMGCPVRKVVNRCAGAALLNDVPRIREIVRRMAEVSMVPVTAKIRLGWDGNSRNVVEVSRALEDSGAQAVAIHARTRAEKFEGTAHWEMIGEAKRAVGIPVIGNGDVRSEEDALRMLEQTGCDGVMLGRAAFGDPWVFRRVRAFHERGERLPLPSAGERLAAGLRHLALMVRDVGREAAAREMRKHVAWYVKGLPRSAAMRDQVNKTHSVEEMEELLRGYLAELLTWGEPARDEGGPPDSGAGREGLVAAG</sequence>
<dbReference type="InterPro" id="IPR013785">
    <property type="entry name" value="Aldolase_TIM"/>
</dbReference>
<comment type="caution">
    <text evidence="17">The sequence shown here is derived from an EMBL/GenBank/DDBJ whole genome shotgun (WGS) entry which is preliminary data.</text>
</comment>
<feature type="active site" description="Proton donor" evidence="13">
    <location>
        <position position="104"/>
    </location>
</feature>